<feature type="domain" description="Ribosome recycling factor" evidence="7">
    <location>
        <begin position="19"/>
        <end position="182"/>
    </location>
</feature>
<dbReference type="CDD" id="cd00520">
    <property type="entry name" value="RRF"/>
    <property type="match status" value="1"/>
</dbReference>
<dbReference type="Pfam" id="PF01765">
    <property type="entry name" value="RRF"/>
    <property type="match status" value="1"/>
</dbReference>
<evidence type="ECO:0000259" key="7">
    <source>
        <dbReference type="Pfam" id="PF01765"/>
    </source>
</evidence>
<name>A0A1H0BGY9_9FIRM</name>
<dbReference type="PANTHER" id="PTHR20982">
    <property type="entry name" value="RIBOSOME RECYCLING FACTOR"/>
    <property type="match status" value="1"/>
</dbReference>
<dbReference type="STRING" id="258515.SAMN05192585_11970"/>
<dbReference type="SUPFAM" id="SSF55194">
    <property type="entry name" value="Ribosome recycling factor, RRF"/>
    <property type="match status" value="1"/>
</dbReference>
<evidence type="ECO:0000256" key="2">
    <source>
        <dbReference type="ARBA" id="ARBA00005912"/>
    </source>
</evidence>
<evidence type="ECO:0000256" key="3">
    <source>
        <dbReference type="ARBA" id="ARBA00022490"/>
    </source>
</evidence>
<dbReference type="InterPro" id="IPR036191">
    <property type="entry name" value="RRF_sf"/>
</dbReference>
<dbReference type="EMBL" id="FNID01000019">
    <property type="protein sequence ID" value="SDN44934.1"/>
    <property type="molecule type" value="Genomic_DNA"/>
</dbReference>
<dbReference type="InterPro" id="IPR002661">
    <property type="entry name" value="Ribosome_recyc_fac"/>
</dbReference>
<accession>A0A1H0BGY9</accession>
<dbReference type="GO" id="GO:0005737">
    <property type="term" value="C:cytoplasm"/>
    <property type="evidence" value="ECO:0007669"/>
    <property type="project" value="UniProtKB-SubCell"/>
</dbReference>
<evidence type="ECO:0000256" key="1">
    <source>
        <dbReference type="ARBA" id="ARBA00004496"/>
    </source>
</evidence>
<keyword evidence="3 5" id="KW-0963">Cytoplasm</keyword>
<protein>
    <recommendedName>
        <fullName evidence="5">Ribosome-recycling factor</fullName>
        <shortName evidence="5">RRF</shortName>
    </recommendedName>
    <alternativeName>
        <fullName evidence="5">Ribosome-releasing factor</fullName>
    </alternativeName>
</protein>
<proteinExistence type="inferred from homology"/>
<evidence type="ECO:0000256" key="5">
    <source>
        <dbReference type="HAMAP-Rule" id="MF_00040"/>
    </source>
</evidence>
<dbReference type="Gene3D" id="3.30.1360.40">
    <property type="match status" value="1"/>
</dbReference>
<evidence type="ECO:0000256" key="4">
    <source>
        <dbReference type="ARBA" id="ARBA00022917"/>
    </source>
</evidence>
<comment type="similarity">
    <text evidence="2 5">Belongs to the RRF family.</text>
</comment>
<keyword evidence="6" id="KW-0175">Coiled coil</keyword>
<dbReference type="RefSeq" id="WP_092640595.1">
    <property type="nucleotide sequence ID" value="NZ_FNID01000019.1"/>
</dbReference>
<dbReference type="FunFam" id="3.30.1360.40:FF:000001">
    <property type="entry name" value="Ribosome-recycling factor"/>
    <property type="match status" value="1"/>
</dbReference>
<feature type="coiled-coil region" evidence="6">
    <location>
        <begin position="138"/>
        <end position="165"/>
    </location>
</feature>
<dbReference type="GO" id="GO:0043023">
    <property type="term" value="F:ribosomal large subunit binding"/>
    <property type="evidence" value="ECO:0007669"/>
    <property type="project" value="TreeGrafter"/>
</dbReference>
<dbReference type="HAMAP" id="MF_00040">
    <property type="entry name" value="RRF"/>
    <property type="match status" value="1"/>
</dbReference>
<comment type="function">
    <text evidence="5">Responsible for the release of ribosomes from messenger RNA at the termination of protein biosynthesis. May increase the efficiency of translation by recycling ribosomes from one round of translation to another.</text>
</comment>
<evidence type="ECO:0000313" key="9">
    <source>
        <dbReference type="Proteomes" id="UP000199182"/>
    </source>
</evidence>
<keyword evidence="4 5" id="KW-0648">Protein biosynthesis</keyword>
<dbReference type="GO" id="GO:0006415">
    <property type="term" value="P:translational termination"/>
    <property type="evidence" value="ECO:0007669"/>
    <property type="project" value="UniProtKB-UniRule"/>
</dbReference>
<evidence type="ECO:0000313" key="8">
    <source>
        <dbReference type="EMBL" id="SDN44934.1"/>
    </source>
</evidence>
<dbReference type="FunFam" id="1.10.132.20:FF:000001">
    <property type="entry name" value="Ribosome-recycling factor"/>
    <property type="match status" value="1"/>
</dbReference>
<dbReference type="Gene3D" id="1.10.132.20">
    <property type="entry name" value="Ribosome-recycling factor"/>
    <property type="match status" value="1"/>
</dbReference>
<reference evidence="8 9" key="1">
    <citation type="submission" date="2016-10" db="EMBL/GenBank/DDBJ databases">
        <authorList>
            <person name="de Groot N.N."/>
        </authorList>
    </citation>
    <scope>NUCLEOTIDE SEQUENCE [LARGE SCALE GENOMIC DNA]</scope>
    <source>
        <strain evidence="8 9">CGMCC 1.5012</strain>
    </source>
</reference>
<dbReference type="AlphaFoldDB" id="A0A1H0BGY9"/>
<dbReference type="PANTHER" id="PTHR20982:SF3">
    <property type="entry name" value="MITOCHONDRIAL RIBOSOME RECYCLING FACTOR PSEUDO 1"/>
    <property type="match status" value="1"/>
</dbReference>
<keyword evidence="9" id="KW-1185">Reference proteome</keyword>
<dbReference type="OrthoDB" id="9804006at2"/>
<gene>
    <name evidence="5" type="primary">frr</name>
    <name evidence="8" type="ORF">SAMN05192585_11970</name>
</gene>
<evidence type="ECO:0000256" key="6">
    <source>
        <dbReference type="SAM" id="Coils"/>
    </source>
</evidence>
<dbReference type="NCBIfam" id="TIGR00496">
    <property type="entry name" value="frr"/>
    <property type="match status" value="1"/>
</dbReference>
<organism evidence="8 9">
    <name type="scientific">Acetanaerobacterium elongatum</name>
    <dbReference type="NCBI Taxonomy" id="258515"/>
    <lineage>
        <taxon>Bacteria</taxon>
        <taxon>Bacillati</taxon>
        <taxon>Bacillota</taxon>
        <taxon>Clostridia</taxon>
        <taxon>Eubacteriales</taxon>
        <taxon>Oscillospiraceae</taxon>
        <taxon>Acetanaerobacterium</taxon>
    </lineage>
</organism>
<comment type="subcellular location">
    <subcellularLocation>
        <location evidence="1 5">Cytoplasm</location>
    </subcellularLocation>
</comment>
<sequence length="184" mass="20887">MKEELKALTDKMEKSITALKGEFHSIRAGRANPSVLDRLTVDYYGTPTAINQMAAVSVSEARILTIQPWDASTLKLIEKAIQTSDIGINPQNDGRVIRLVFPPLTEERRKDLCKSVSKYSEECKVAIRSIRRDGVDKLKKMQKANEITEDDLKDGEKQIQDLTDKYCKQIDKMCADKEKEILEI</sequence>
<dbReference type="InterPro" id="IPR023584">
    <property type="entry name" value="Ribosome_recyc_fac_dom"/>
</dbReference>
<dbReference type="Proteomes" id="UP000199182">
    <property type="component" value="Unassembled WGS sequence"/>
</dbReference>